<sequence length="485" mass="52873">MSGSGKSLTIDTIAPMVRDLQYAVRGELYLAGQARMKAGKRVIFCNTGNPHAIGQQPLTFIRQVMALITAPKDFIENPAISQFFPPDAIARAKEYIAAVPGGVGAYSDSKGLDIVRNEIADFIARRDGYSTNPENIFLTNGASEGVRLCLRTIIRGPSDGIMVPIPQYPLYSASIGLYEGSLVGYYLDEKKGWAVNLDAMYSALNKARSQGITVRALVFINPGNPTGKCLTQQGVSELVRFCVEENIVLMADEVYQENIYESSAVFISARKTMMDMGSPYSEKLELISFHTVSKGVYGECGLRGGYFELTNIDPEVAGMLYKIASINLSPNVPGQIALGLMVNPPQPGSPSYDLLQEEKAALLQSLKNRAQMMSEAFNSLPGISCEQVDSSLYAFPQITLPQKALEAAAAAGKSPDVFYCLELLNETGISGVPGSGFGQEEGTFHFRTTILPPEDEFEEVVQMFKDFHSKFMAQYSDGEQPMARL</sequence>
<dbReference type="PANTHER" id="PTHR11751:SF373">
    <property type="entry name" value="GLUTAMATE--GLYOXYLATE AMINOTRANSFERASE 2"/>
    <property type="match status" value="1"/>
</dbReference>
<evidence type="ECO:0000256" key="1">
    <source>
        <dbReference type="ARBA" id="ARBA00001933"/>
    </source>
</evidence>
<reference evidence="8" key="1">
    <citation type="submission" date="2021-01" db="EMBL/GenBank/DDBJ databases">
        <authorList>
            <person name="Corre E."/>
            <person name="Pelletier E."/>
            <person name="Niang G."/>
            <person name="Scheremetjew M."/>
            <person name="Finn R."/>
            <person name="Kale V."/>
            <person name="Holt S."/>
            <person name="Cochrane G."/>
            <person name="Meng A."/>
            <person name="Brown T."/>
            <person name="Cohen L."/>
        </authorList>
    </citation>
    <scope>NUCLEOTIDE SEQUENCE</scope>
    <source>
        <strain evidence="8">CCMP1661</strain>
    </source>
</reference>
<evidence type="ECO:0000256" key="6">
    <source>
        <dbReference type="ARBA" id="ARBA00025785"/>
    </source>
</evidence>
<protein>
    <recommendedName>
        <fullName evidence="7">Aminotransferase class I/classII large domain-containing protein</fullName>
    </recommendedName>
</protein>
<gene>
    <name evidence="8" type="ORF">FJAP1339_LOCUS3815</name>
</gene>
<evidence type="ECO:0000256" key="2">
    <source>
        <dbReference type="ARBA" id="ARBA00011738"/>
    </source>
</evidence>
<name>A0A7S2XZX4_9STRA</name>
<comment type="cofactor">
    <cofactor evidence="1">
        <name>pyridoxal 5'-phosphate</name>
        <dbReference type="ChEBI" id="CHEBI:597326"/>
    </cofactor>
</comment>
<keyword evidence="4" id="KW-0808">Transferase</keyword>
<dbReference type="InterPro" id="IPR004839">
    <property type="entry name" value="Aminotransferase_I/II_large"/>
</dbReference>
<dbReference type="Gene3D" id="1.10.287.1970">
    <property type="match status" value="1"/>
</dbReference>
<keyword evidence="3" id="KW-0032">Aminotransferase</keyword>
<dbReference type="InterPro" id="IPR015422">
    <property type="entry name" value="PyrdxlP-dep_Trfase_small"/>
</dbReference>
<dbReference type="GO" id="GO:0004021">
    <property type="term" value="F:L-alanine:2-oxoglutarate aminotransferase activity"/>
    <property type="evidence" value="ECO:0007669"/>
    <property type="project" value="TreeGrafter"/>
</dbReference>
<evidence type="ECO:0000259" key="7">
    <source>
        <dbReference type="Pfam" id="PF00155"/>
    </source>
</evidence>
<dbReference type="GO" id="GO:0030170">
    <property type="term" value="F:pyridoxal phosphate binding"/>
    <property type="evidence" value="ECO:0007669"/>
    <property type="project" value="InterPro"/>
</dbReference>
<dbReference type="EMBL" id="HBHR01007889">
    <property type="protein sequence ID" value="CAD9861293.1"/>
    <property type="molecule type" value="Transcribed_RNA"/>
</dbReference>
<dbReference type="FunFam" id="3.90.1150.10:FF:000010">
    <property type="entry name" value="Alanine aminotransferase 2"/>
    <property type="match status" value="1"/>
</dbReference>
<dbReference type="InterPro" id="IPR015424">
    <property type="entry name" value="PyrdxlP-dep_Trfase"/>
</dbReference>
<dbReference type="InterPro" id="IPR015421">
    <property type="entry name" value="PyrdxlP-dep_Trfase_major"/>
</dbReference>
<evidence type="ECO:0000256" key="4">
    <source>
        <dbReference type="ARBA" id="ARBA00022679"/>
    </source>
</evidence>
<dbReference type="PANTHER" id="PTHR11751">
    <property type="entry name" value="ALANINE AMINOTRANSFERASE"/>
    <property type="match status" value="1"/>
</dbReference>
<dbReference type="FunFam" id="1.10.287.1970:FF:000001">
    <property type="entry name" value="Alanine aminotransferase 2"/>
    <property type="match status" value="1"/>
</dbReference>
<organism evidence="8">
    <name type="scientific">Fibrocapsa japonica</name>
    <dbReference type="NCBI Taxonomy" id="94617"/>
    <lineage>
        <taxon>Eukaryota</taxon>
        <taxon>Sar</taxon>
        <taxon>Stramenopiles</taxon>
        <taxon>Ochrophyta</taxon>
        <taxon>Raphidophyceae</taxon>
        <taxon>Chattonellales</taxon>
        <taxon>Chattonellaceae</taxon>
        <taxon>Fibrocapsa</taxon>
    </lineage>
</organism>
<dbReference type="FunFam" id="3.40.640.10:FF:000012">
    <property type="entry name" value="alanine aminotransferase 2"/>
    <property type="match status" value="1"/>
</dbReference>
<dbReference type="GO" id="GO:0042853">
    <property type="term" value="P:L-alanine catabolic process"/>
    <property type="evidence" value="ECO:0007669"/>
    <property type="project" value="UniProtKB-UniPathway"/>
</dbReference>
<dbReference type="SUPFAM" id="SSF53383">
    <property type="entry name" value="PLP-dependent transferases"/>
    <property type="match status" value="1"/>
</dbReference>
<feature type="domain" description="Aminotransferase class I/classII large" evidence="7">
    <location>
        <begin position="85"/>
        <end position="462"/>
    </location>
</feature>
<proteinExistence type="inferred from homology"/>
<dbReference type="UniPathway" id="UPA00528">
    <property type="reaction ID" value="UER00586"/>
</dbReference>
<dbReference type="GO" id="GO:0008453">
    <property type="term" value="F:alanine-glyoxylate transaminase activity"/>
    <property type="evidence" value="ECO:0007669"/>
    <property type="project" value="TreeGrafter"/>
</dbReference>
<evidence type="ECO:0000256" key="5">
    <source>
        <dbReference type="ARBA" id="ARBA00022898"/>
    </source>
</evidence>
<comment type="similarity">
    <text evidence="6">Belongs to the class-I pyridoxal-phosphate-dependent aminotransferase family. Alanine aminotransferase subfamily.</text>
</comment>
<dbReference type="InterPro" id="IPR045088">
    <property type="entry name" value="ALAT1/2-like"/>
</dbReference>
<dbReference type="CDD" id="cd00609">
    <property type="entry name" value="AAT_like"/>
    <property type="match status" value="1"/>
</dbReference>
<keyword evidence="5" id="KW-0663">Pyridoxal phosphate</keyword>
<evidence type="ECO:0000256" key="3">
    <source>
        <dbReference type="ARBA" id="ARBA00022576"/>
    </source>
</evidence>
<dbReference type="Pfam" id="PF00155">
    <property type="entry name" value="Aminotran_1_2"/>
    <property type="match status" value="1"/>
</dbReference>
<dbReference type="AlphaFoldDB" id="A0A7S2XZX4"/>
<dbReference type="Gene3D" id="3.40.640.10">
    <property type="entry name" value="Type I PLP-dependent aspartate aminotransferase-like (Major domain)"/>
    <property type="match status" value="1"/>
</dbReference>
<dbReference type="GO" id="GO:0047958">
    <property type="term" value="F:glycine:2-oxoglutarate aminotransferase activity"/>
    <property type="evidence" value="ECO:0007669"/>
    <property type="project" value="TreeGrafter"/>
</dbReference>
<accession>A0A7S2XZX4</accession>
<comment type="subunit">
    <text evidence="2">Homodimer.</text>
</comment>
<evidence type="ECO:0000313" key="8">
    <source>
        <dbReference type="EMBL" id="CAD9861293.1"/>
    </source>
</evidence>
<dbReference type="Gene3D" id="3.90.1150.10">
    <property type="entry name" value="Aspartate Aminotransferase, domain 1"/>
    <property type="match status" value="1"/>
</dbReference>